<evidence type="ECO:0000256" key="6">
    <source>
        <dbReference type="ARBA" id="ARBA00023211"/>
    </source>
</evidence>
<comment type="cofactor">
    <cofactor evidence="1">
        <name>Mn(2+)</name>
        <dbReference type="ChEBI" id="CHEBI:29035"/>
    </cofactor>
</comment>
<keyword evidence="5" id="KW-0482">Metalloprotease</keyword>
<evidence type="ECO:0000313" key="9">
    <source>
        <dbReference type="EMBL" id="JAG02458.1"/>
    </source>
</evidence>
<dbReference type="SUPFAM" id="SSF55920">
    <property type="entry name" value="Creatinase/aminopeptidase"/>
    <property type="match status" value="1"/>
</dbReference>
<reference evidence="10" key="1">
    <citation type="journal article" date="2014" name="PLoS ONE">
        <title>Transcriptome-Based Identification of ABC Transporters in the Western Tarnished Plant Bug Lygus hesperus.</title>
        <authorList>
            <person name="Hull J.J."/>
            <person name="Chaney K."/>
            <person name="Geib S.M."/>
            <person name="Fabrick J.A."/>
            <person name="Brent C.S."/>
            <person name="Walsh D."/>
            <person name="Lavine L.C."/>
        </authorList>
    </citation>
    <scope>NUCLEOTIDE SEQUENCE</scope>
</reference>
<dbReference type="EMBL" id="GDHC01013981">
    <property type="protein sequence ID" value="JAQ04648.1"/>
    <property type="molecule type" value="Transcribed_RNA"/>
</dbReference>
<reference evidence="11" key="3">
    <citation type="journal article" date="2016" name="Gigascience">
        <title>De novo construction of an expanded transcriptome assembly for the western tarnished plant bug, Lygus hesperus.</title>
        <authorList>
            <person name="Tassone E.E."/>
            <person name="Geib S.M."/>
            <person name="Hall B."/>
            <person name="Fabrick J.A."/>
            <person name="Brent C.S."/>
            <person name="Hull J.J."/>
        </authorList>
    </citation>
    <scope>NUCLEOTIDE SEQUENCE</scope>
</reference>
<keyword evidence="2" id="KW-0645">Protease</keyword>
<evidence type="ECO:0000256" key="5">
    <source>
        <dbReference type="ARBA" id="ARBA00023049"/>
    </source>
</evidence>
<evidence type="ECO:0000256" key="7">
    <source>
        <dbReference type="RuleBase" id="RU000590"/>
    </source>
</evidence>
<dbReference type="Pfam" id="PF00557">
    <property type="entry name" value="Peptidase_M24"/>
    <property type="match status" value="1"/>
</dbReference>
<evidence type="ECO:0000256" key="2">
    <source>
        <dbReference type="ARBA" id="ARBA00022670"/>
    </source>
</evidence>
<comment type="similarity">
    <text evidence="7">Belongs to the peptidase M24B family.</text>
</comment>
<keyword evidence="4" id="KW-0378">Hydrolase</keyword>
<dbReference type="InterPro" id="IPR000994">
    <property type="entry name" value="Pept_M24"/>
</dbReference>
<evidence type="ECO:0000256" key="3">
    <source>
        <dbReference type="ARBA" id="ARBA00022723"/>
    </source>
</evidence>
<dbReference type="InterPro" id="IPR036005">
    <property type="entry name" value="Creatinase/aminopeptidase-like"/>
</dbReference>
<name>A0A0A9WZL9_LYGHE</name>
<dbReference type="InterPro" id="IPR001131">
    <property type="entry name" value="Peptidase_M24B_aminopep-P_CS"/>
</dbReference>
<feature type="domain" description="Peptidase M24" evidence="8">
    <location>
        <begin position="2"/>
        <end position="189"/>
    </location>
</feature>
<sequence>MALLDMGGNYRGYAADITCSFPVNGKFTEPQKAIYNAVLDAHDHVMRSMKPGVSWVDMHLLAIRTVCKHLITLGILQGSLEELMSKQVMQFFQPHGLGHLLGMDVHDVGGYLQDCPTRPAAKDCCKLRTARVLEQGFYMTIEPGCYFNEMLLHNALADPNIKMHINESKLREFWDFGGVRIESDVCITADGVINFTRVPRTVEEIERTMSGHVFVKDIEVYKNA</sequence>
<evidence type="ECO:0000259" key="8">
    <source>
        <dbReference type="Pfam" id="PF00557"/>
    </source>
</evidence>
<dbReference type="EMBL" id="GBHO01029682">
    <property type="protein sequence ID" value="JAG13922.1"/>
    <property type="molecule type" value="Transcribed_RNA"/>
</dbReference>
<dbReference type="InterPro" id="IPR052433">
    <property type="entry name" value="X-Pro_dipept-like"/>
</dbReference>
<proteinExistence type="inferred from homology"/>
<dbReference type="EMBL" id="GBHO01041146">
    <property type="protein sequence ID" value="JAG02458.1"/>
    <property type="molecule type" value="Transcribed_RNA"/>
</dbReference>
<dbReference type="PANTHER" id="PTHR48480:SF2">
    <property type="entry name" value="PEPTIDASE D"/>
    <property type="match status" value="1"/>
</dbReference>
<dbReference type="PANTHER" id="PTHR48480">
    <property type="match status" value="1"/>
</dbReference>
<gene>
    <name evidence="10" type="primary">Pepd_1</name>
    <name evidence="9" type="synonym">Pepd_2</name>
    <name evidence="10" type="ORF">CM83_71392</name>
    <name evidence="9" type="ORF">CM83_71398</name>
    <name evidence="11" type="ORF">g.4844</name>
</gene>
<evidence type="ECO:0000256" key="1">
    <source>
        <dbReference type="ARBA" id="ARBA00001936"/>
    </source>
</evidence>
<evidence type="ECO:0000256" key="4">
    <source>
        <dbReference type="ARBA" id="ARBA00022801"/>
    </source>
</evidence>
<reference evidence="10" key="2">
    <citation type="submission" date="2014-07" db="EMBL/GenBank/DDBJ databases">
        <authorList>
            <person name="Hull J."/>
        </authorList>
    </citation>
    <scope>NUCLEOTIDE SEQUENCE</scope>
</reference>
<dbReference type="GO" id="GO:0008237">
    <property type="term" value="F:metallopeptidase activity"/>
    <property type="evidence" value="ECO:0007669"/>
    <property type="project" value="UniProtKB-KW"/>
</dbReference>
<dbReference type="AlphaFoldDB" id="A0A0A9WZL9"/>
<accession>A0A0A9WZL9</accession>
<dbReference type="GO" id="GO:0006508">
    <property type="term" value="P:proteolysis"/>
    <property type="evidence" value="ECO:0007669"/>
    <property type="project" value="UniProtKB-KW"/>
</dbReference>
<organism evidence="10">
    <name type="scientific">Lygus hesperus</name>
    <name type="common">Western plant bug</name>
    <dbReference type="NCBI Taxonomy" id="30085"/>
    <lineage>
        <taxon>Eukaryota</taxon>
        <taxon>Metazoa</taxon>
        <taxon>Ecdysozoa</taxon>
        <taxon>Arthropoda</taxon>
        <taxon>Hexapoda</taxon>
        <taxon>Insecta</taxon>
        <taxon>Pterygota</taxon>
        <taxon>Neoptera</taxon>
        <taxon>Paraneoptera</taxon>
        <taxon>Hemiptera</taxon>
        <taxon>Heteroptera</taxon>
        <taxon>Panheteroptera</taxon>
        <taxon>Cimicomorpha</taxon>
        <taxon>Miridae</taxon>
        <taxon>Mirini</taxon>
        <taxon>Lygus</taxon>
    </lineage>
</organism>
<dbReference type="GO" id="GO:0046872">
    <property type="term" value="F:metal ion binding"/>
    <property type="evidence" value="ECO:0007669"/>
    <property type="project" value="UniProtKB-KW"/>
</dbReference>
<evidence type="ECO:0000313" key="11">
    <source>
        <dbReference type="EMBL" id="JAQ04648.1"/>
    </source>
</evidence>
<dbReference type="PROSITE" id="PS00491">
    <property type="entry name" value="PROLINE_PEPTIDASE"/>
    <property type="match status" value="1"/>
</dbReference>
<evidence type="ECO:0000313" key="10">
    <source>
        <dbReference type="EMBL" id="JAG13922.1"/>
    </source>
</evidence>
<keyword evidence="3 7" id="KW-0479">Metal-binding</keyword>
<protein>
    <submittedName>
        <fullName evidence="10">Xaa-Pro dipeptidase</fullName>
    </submittedName>
</protein>
<dbReference type="Gene3D" id="3.90.230.10">
    <property type="entry name" value="Creatinase/methionine aminopeptidase superfamily"/>
    <property type="match status" value="1"/>
</dbReference>
<keyword evidence="6" id="KW-0464">Manganese</keyword>